<name>A0A2S7UDA8_9FLAO</name>
<comment type="caution">
    <text evidence="4">The sequence shown here is derived from an EMBL/GenBank/DDBJ whole genome shotgun (WGS) entry which is preliminary data.</text>
</comment>
<dbReference type="GO" id="GO:0009279">
    <property type="term" value="C:cell outer membrane"/>
    <property type="evidence" value="ECO:0007669"/>
    <property type="project" value="TreeGrafter"/>
</dbReference>
<feature type="chain" id="PRO_5015727399" evidence="2">
    <location>
        <begin position="24"/>
        <end position="910"/>
    </location>
</feature>
<dbReference type="Proteomes" id="UP000239747">
    <property type="component" value="Unassembled WGS sequence"/>
</dbReference>
<organism evidence="4 5">
    <name type="scientific">Nonlabens arenilitoris</name>
    <dbReference type="NCBI Taxonomy" id="1217969"/>
    <lineage>
        <taxon>Bacteria</taxon>
        <taxon>Pseudomonadati</taxon>
        <taxon>Bacteroidota</taxon>
        <taxon>Flavobacteriia</taxon>
        <taxon>Flavobacteriales</taxon>
        <taxon>Flavobacteriaceae</taxon>
        <taxon>Nonlabens</taxon>
    </lineage>
</organism>
<evidence type="ECO:0000256" key="2">
    <source>
        <dbReference type="SAM" id="SignalP"/>
    </source>
</evidence>
<dbReference type="AlphaFoldDB" id="A0A2S7UDA8"/>
<dbReference type="GO" id="GO:1990351">
    <property type="term" value="C:transporter complex"/>
    <property type="evidence" value="ECO:0007669"/>
    <property type="project" value="TreeGrafter"/>
</dbReference>
<dbReference type="InterPro" id="IPR045659">
    <property type="entry name" value="LptD_2"/>
</dbReference>
<feature type="region of interest" description="Disordered" evidence="1">
    <location>
        <begin position="741"/>
        <end position="768"/>
    </location>
</feature>
<dbReference type="PANTHER" id="PTHR30189">
    <property type="entry name" value="LPS-ASSEMBLY PROTEIN"/>
    <property type="match status" value="1"/>
</dbReference>
<accession>A0A2S7UDA8</accession>
<evidence type="ECO:0000256" key="1">
    <source>
        <dbReference type="SAM" id="MobiDB-lite"/>
    </source>
</evidence>
<dbReference type="PANTHER" id="PTHR30189:SF1">
    <property type="entry name" value="LPS-ASSEMBLY PROTEIN LPTD"/>
    <property type="match status" value="1"/>
</dbReference>
<feature type="domain" description="LPS-assembly protein LptD central" evidence="3">
    <location>
        <begin position="225"/>
        <end position="700"/>
    </location>
</feature>
<feature type="signal peptide" evidence="2">
    <location>
        <begin position="1"/>
        <end position="23"/>
    </location>
</feature>
<sequence>MHYLKRYIILSIVFLTASLMCHAQELPNNSTSIPAEKPVENEVEKPQLPVAETIEIDTDSLQLNKPKDSTKRKPILEHKLISSATDYKEIDRINNTITLYNEAKIVYGDITLEAGKIIMNMNTGDIFAYGVIDTAGVYVQKPIFTQGQNVVKPDSIIFNKDTRKALTYNSVTAQGEFNVKAEVTKRVNDSVYYMKRAIFTTSKDPNNPDYYFLARKIKFVPGEKIVTGLVNMYIADVPTPIGLPFAYFPMTNERKSGVIIPSFGNNNNQGYFLQNGGYYFAINDYVDLTVLGDYFTNGSWGSRIESSYRKRYAFNGSFRFLYENQIQSERGFSDFQQTNRYNINWQHSQDAKSNPNSRFSASVNLGSSQFFRQSFNQVNQSATLVNNLSSSISYSKTFPGEPQVNVTTTVSHNQNTNTDVVNLTLPTLQASVSRVFPFAPKEGAKKGLIHNINLQYNLRGENRIATTDDDFLTSKMFDGAISGLRHTIPISTNFKIANYFSVGLNANYDESWVFETYRQFLEDNGSGGFNTVRDTVSGFDAYRTYNYGASIGTTVYGNWKSTNKESKVQAIRHVMRPSVTYSANPSFEQYYDRLLDEQGLDVSEEERFYSRFDGTLFSAPGRVYSSSLGIGIQNTVEAKVRDRDSTKTELKKISLIKSFNVNTSYNLAGDSLNWSPLQLRGVIPIFKNIDLNLDANLDPYALDNTNQRIDRFNIDNGGSLFRLTRAGARFNFRLSNTDFEKQVDKKDDKPDDPLQNRNLQNGGREDDLFGASIDYADGTTYDQQEPEKESVDIDKTRYRFKIPWNLNFAYTMTYNNAQRQNEINNQSLMVSGDVELSPRWSVGGNTGYDFANKGVSFTTLRFNRDLESWRLSFNWTPIGPQNSWFFFIGIKSGALSDIKWDQRKQPDPQF</sequence>
<reference evidence="4 5" key="1">
    <citation type="submission" date="2017-01" db="EMBL/GenBank/DDBJ databases">
        <title>Trade-off between light-utilization and light-protection in marine flavobacteria.</title>
        <authorList>
            <person name="Kumagai Y."/>
            <person name="Yoshizawa S."/>
            <person name="Kogure K."/>
            <person name="Iwasaki W."/>
        </authorList>
    </citation>
    <scope>NUCLEOTIDE SEQUENCE [LARGE SCALE GENOMIC DNA]</scope>
    <source>
        <strain evidence="4 5">KCTC 32109</strain>
    </source>
</reference>
<dbReference type="OrthoDB" id="9802320at2"/>
<dbReference type="EMBL" id="MTPW01000001">
    <property type="protein sequence ID" value="PQJ32600.1"/>
    <property type="molecule type" value="Genomic_DNA"/>
</dbReference>
<keyword evidence="2" id="KW-0732">Signal</keyword>
<dbReference type="InterPro" id="IPR050218">
    <property type="entry name" value="LptD"/>
</dbReference>
<dbReference type="Pfam" id="PF19838">
    <property type="entry name" value="LptD_2"/>
    <property type="match status" value="1"/>
</dbReference>
<gene>
    <name evidence="4" type="ORF">BST92_11975</name>
</gene>
<proteinExistence type="predicted"/>
<keyword evidence="5" id="KW-1185">Reference proteome</keyword>
<protein>
    <submittedName>
        <fullName evidence="4">Organic solvent tolerance protein OstA</fullName>
    </submittedName>
</protein>
<evidence type="ECO:0000259" key="3">
    <source>
        <dbReference type="Pfam" id="PF19838"/>
    </source>
</evidence>
<feature type="compositionally biased region" description="Basic and acidic residues" evidence="1">
    <location>
        <begin position="741"/>
        <end position="754"/>
    </location>
</feature>
<evidence type="ECO:0000313" key="4">
    <source>
        <dbReference type="EMBL" id="PQJ32600.1"/>
    </source>
</evidence>
<evidence type="ECO:0000313" key="5">
    <source>
        <dbReference type="Proteomes" id="UP000239747"/>
    </source>
</evidence>